<keyword evidence="3" id="KW-1185">Reference proteome</keyword>
<protein>
    <submittedName>
        <fullName evidence="2">Uncharacterized protein</fullName>
    </submittedName>
</protein>
<sequence>MNLLHPGAGLDGHEYSKNAPKSRSPSPQITLHRTKLETPSKPARRTTTGQLSPTKLRDIPDRVADDAMSDDGRSCAYSEGSAVARGRSKRKCRHRSTSYYLAHPAPTLTQKQRLLHIRPKLLLQLQQLSADARPRPMVDVISSSTFVPRLSKKFPNLYRGSGELGINDVMIVRSDDYDALDEEKEVESVVEDAARDRDVLAVICQVPKGDLGTVEICLEDGSRWTAGPSSKGVLELIKTDPLTGERTIGRWVPRGTSRRNSLQTPARGTGPAGAEPTYQFSFIDPSTRRHPILATLTQGTLKISDTYSPVANSEEEHPPVSSRTSLDGEQGDGDSNMNVDRKVLTVYEEQRLLIEVSAVWVALKQGWCPSFRYGDCCSPTSSAKFATPPSSSTASFKGERPRSFSLTPSGAARHRRSRSNTVTSIPESVDSSTGTTRSRRGVFARATFSASTFSAALVESEAGAGNKRNSAPPSAFQQLQFKLPERSFSNGAAFMQKAAKRRAGRPASSSGSEGVGTPRRGSLDGIGPGLGLPSLGFRESLVKDRRRPLSEVVGGKIGRRGGESEGKKTPPPPPVAKKDKEKENRRFSSIIKFFRRGRGEELRGDATTHNYNIRCLFFCLYYYTFFC</sequence>
<evidence type="ECO:0000313" key="3">
    <source>
        <dbReference type="Proteomes" id="UP000011064"/>
    </source>
</evidence>
<feature type="region of interest" description="Disordered" evidence="1">
    <location>
        <begin position="1"/>
        <end position="61"/>
    </location>
</feature>
<organism evidence="2 3">
    <name type="scientific">Pseudogymnoascus destructans (strain ATCC MYA-4855 / 20631-21)</name>
    <name type="common">Bat white-nose syndrome fungus</name>
    <name type="synonym">Geomyces destructans</name>
    <dbReference type="NCBI Taxonomy" id="658429"/>
    <lineage>
        <taxon>Eukaryota</taxon>
        <taxon>Fungi</taxon>
        <taxon>Dikarya</taxon>
        <taxon>Ascomycota</taxon>
        <taxon>Pezizomycotina</taxon>
        <taxon>Leotiomycetes</taxon>
        <taxon>Thelebolales</taxon>
        <taxon>Thelebolaceae</taxon>
        <taxon>Pseudogymnoascus</taxon>
    </lineage>
</organism>
<dbReference type="HOGENOM" id="CLU_021587_1_0_1"/>
<feature type="compositionally biased region" description="Polar residues" evidence="1">
    <location>
        <begin position="321"/>
        <end position="337"/>
    </location>
</feature>
<name>L8GC13_PSED2</name>
<dbReference type="AlphaFoldDB" id="L8GC13"/>
<dbReference type="Proteomes" id="UP000011064">
    <property type="component" value="Unassembled WGS sequence"/>
</dbReference>
<dbReference type="OrthoDB" id="5404323at2759"/>
<evidence type="ECO:0000313" key="2">
    <source>
        <dbReference type="EMBL" id="ELR10760.1"/>
    </source>
</evidence>
<feature type="region of interest" description="Disordered" evidence="1">
    <location>
        <begin position="309"/>
        <end position="337"/>
    </location>
</feature>
<feature type="region of interest" description="Disordered" evidence="1">
    <location>
        <begin position="495"/>
        <end position="529"/>
    </location>
</feature>
<dbReference type="EMBL" id="GL573267">
    <property type="protein sequence ID" value="ELR10760.1"/>
    <property type="molecule type" value="Genomic_DNA"/>
</dbReference>
<proteinExistence type="predicted"/>
<feature type="region of interest" description="Disordered" evidence="1">
    <location>
        <begin position="381"/>
        <end position="438"/>
    </location>
</feature>
<gene>
    <name evidence="2" type="ORF">GMDG_05015</name>
</gene>
<feature type="compositionally biased region" description="Polar residues" evidence="1">
    <location>
        <begin position="19"/>
        <end position="31"/>
    </location>
</feature>
<dbReference type="STRING" id="658429.L8GC13"/>
<dbReference type="InParanoid" id="L8GC13"/>
<dbReference type="VEuPathDB" id="FungiDB:GMDG_05015"/>
<reference evidence="3" key="1">
    <citation type="submission" date="2010-09" db="EMBL/GenBank/DDBJ databases">
        <title>The genome sequence of Geomyces destructans 20631-21.</title>
        <authorList>
            <consortium name="The Broad Institute Genome Sequencing Platform"/>
            <person name="Cuomo C.A."/>
            <person name="Blehert D.S."/>
            <person name="Lorch J.M."/>
            <person name="Young S.K."/>
            <person name="Zeng Q."/>
            <person name="Gargeya S."/>
            <person name="Fitzgerald M."/>
            <person name="Haas B."/>
            <person name="Abouelleil A."/>
            <person name="Alvarado L."/>
            <person name="Arachchi H.M."/>
            <person name="Berlin A."/>
            <person name="Brown A."/>
            <person name="Chapman S.B."/>
            <person name="Chen Z."/>
            <person name="Dunbar C."/>
            <person name="Freedman E."/>
            <person name="Gearin G."/>
            <person name="Gellesch M."/>
            <person name="Goldberg J."/>
            <person name="Griggs A."/>
            <person name="Gujja S."/>
            <person name="Heiman D."/>
            <person name="Howarth C."/>
            <person name="Larson L."/>
            <person name="Lui A."/>
            <person name="MacDonald P.J.P."/>
            <person name="Montmayeur A."/>
            <person name="Murphy C."/>
            <person name="Neiman D."/>
            <person name="Pearson M."/>
            <person name="Priest M."/>
            <person name="Roberts A."/>
            <person name="Saif S."/>
            <person name="Shea T."/>
            <person name="Shenoy N."/>
            <person name="Sisk P."/>
            <person name="Stolte C."/>
            <person name="Sykes S."/>
            <person name="Wortman J."/>
            <person name="Nusbaum C."/>
            <person name="Birren B."/>
        </authorList>
    </citation>
    <scope>NUCLEOTIDE SEQUENCE [LARGE SCALE GENOMIC DNA]</scope>
    <source>
        <strain evidence="3">ATCC MYA-4855 / 20631-21</strain>
    </source>
</reference>
<accession>L8GC13</accession>
<evidence type="ECO:0000256" key="1">
    <source>
        <dbReference type="SAM" id="MobiDB-lite"/>
    </source>
</evidence>
<feature type="region of interest" description="Disordered" evidence="1">
    <location>
        <begin position="255"/>
        <end position="276"/>
    </location>
</feature>
<feature type="region of interest" description="Disordered" evidence="1">
    <location>
        <begin position="548"/>
        <end position="583"/>
    </location>
</feature>
<feature type="compositionally biased region" description="Polar residues" evidence="1">
    <location>
        <begin position="419"/>
        <end position="436"/>
    </location>
</feature>
<feature type="compositionally biased region" description="Polar residues" evidence="1">
    <location>
        <begin position="381"/>
        <end position="395"/>
    </location>
</feature>